<organism evidence="1">
    <name type="scientific">Brassica napus</name>
    <name type="common">Rape</name>
    <dbReference type="NCBI Taxonomy" id="3708"/>
    <lineage>
        <taxon>Eukaryota</taxon>
        <taxon>Viridiplantae</taxon>
        <taxon>Streptophyta</taxon>
        <taxon>Embryophyta</taxon>
        <taxon>Tracheophyta</taxon>
        <taxon>Spermatophyta</taxon>
        <taxon>Magnoliopsida</taxon>
        <taxon>eudicotyledons</taxon>
        <taxon>Gunneridae</taxon>
        <taxon>Pentapetalae</taxon>
        <taxon>rosids</taxon>
        <taxon>malvids</taxon>
        <taxon>Brassicales</taxon>
        <taxon>Brassicaceae</taxon>
        <taxon>Brassiceae</taxon>
        <taxon>Brassica</taxon>
    </lineage>
</organism>
<reference evidence="1" key="1">
    <citation type="submission" date="2021-01" db="EMBL/GenBank/DDBJ databases">
        <authorList>
            <consortium name="Genoscope - CEA"/>
            <person name="William W."/>
        </authorList>
    </citation>
    <scope>NUCLEOTIDE SEQUENCE</scope>
</reference>
<name>A0A816TFZ3_BRANA</name>
<protein>
    <submittedName>
        <fullName evidence="1">(rape) hypothetical protein</fullName>
    </submittedName>
</protein>
<feature type="non-terminal residue" evidence="1">
    <location>
        <position position="134"/>
    </location>
</feature>
<gene>
    <name evidence="1" type="ORF">DARMORV10_A05P25060.1</name>
</gene>
<dbReference type="Proteomes" id="UP001295469">
    <property type="component" value="Chromosome A05"/>
</dbReference>
<sequence length="134" mass="15197">ICLSPPGENFSSHITKLSALWRHDSQYLLRNITSTPYLFQCHFTTTQGHVCVSKCVWGPCRTPSPEIGTDSDSLYESSGKDTVVAKEGEFSEVRRGSNTARDLRVDFVVCLFWKSRWLFLKCLFTVTVEDVKAK</sequence>
<accession>A0A816TFZ3</accession>
<evidence type="ECO:0000313" key="1">
    <source>
        <dbReference type="EMBL" id="CAF2099003.1"/>
    </source>
</evidence>
<proteinExistence type="predicted"/>
<dbReference type="EMBL" id="HG994359">
    <property type="protein sequence ID" value="CAF2099003.1"/>
    <property type="molecule type" value="Genomic_DNA"/>
</dbReference>
<dbReference type="AlphaFoldDB" id="A0A816TFZ3"/>